<name>A0A7R8XCW7_9CRUS</name>
<reference evidence="2" key="1">
    <citation type="submission" date="2020-11" db="EMBL/GenBank/DDBJ databases">
        <authorList>
            <person name="Tran Van P."/>
        </authorList>
    </citation>
    <scope>NUCLEOTIDE SEQUENCE</scope>
</reference>
<keyword evidence="3" id="KW-1185">Reference proteome</keyword>
<dbReference type="GO" id="GO:0004683">
    <property type="term" value="F:calcium/calmodulin-dependent protein kinase activity"/>
    <property type="evidence" value="ECO:0007669"/>
    <property type="project" value="InterPro"/>
</dbReference>
<dbReference type="FunFam" id="3.10.450.50:FF:000009">
    <property type="entry name" value="Calcium/calmodulin-dependent protein kinase type II"/>
    <property type="match status" value="1"/>
</dbReference>
<dbReference type="Gene3D" id="3.10.450.50">
    <property type="match status" value="1"/>
</dbReference>
<protein>
    <recommendedName>
        <fullName evidence="1">Calcium/calmodulin-dependent protein kinase II association-domain domain-containing protein</fullName>
    </recommendedName>
</protein>
<evidence type="ECO:0000313" key="2">
    <source>
        <dbReference type="EMBL" id="CAD7245519.1"/>
    </source>
</evidence>
<dbReference type="InterPro" id="IPR013543">
    <property type="entry name" value="Ca/CaM-dep_prot_kinase-assoc"/>
</dbReference>
<sequence>MGHTLNGNEDQAALASRRPGMTARKQEIIKMTEKLIEAVNTSDYETYTKICDPQMTAFEPEALGNLIEGLEFHKFYFDNVMPKNWKAINTTILNPHVHLLGEDTACIAYVRLTQMVDKCWFQVCLTFFKVHLTATSDHIGQIHHTTSC</sequence>
<dbReference type="InterPro" id="IPR032710">
    <property type="entry name" value="NTF2-like_dom_sf"/>
</dbReference>
<dbReference type="SUPFAM" id="SSF54427">
    <property type="entry name" value="NTF2-like"/>
    <property type="match status" value="1"/>
</dbReference>
<evidence type="ECO:0000313" key="3">
    <source>
        <dbReference type="Proteomes" id="UP000677054"/>
    </source>
</evidence>
<accession>A0A7R8XCW7</accession>
<dbReference type="Proteomes" id="UP000677054">
    <property type="component" value="Unassembled WGS sequence"/>
</dbReference>
<dbReference type="AlphaFoldDB" id="A0A7R8XCW7"/>
<dbReference type="Pfam" id="PF08332">
    <property type="entry name" value="CaMKII_AD"/>
    <property type="match status" value="1"/>
</dbReference>
<feature type="domain" description="Calcium/calmodulin-dependent protein kinase II association-domain" evidence="1">
    <location>
        <begin position="24"/>
        <end position="118"/>
    </location>
</feature>
<organism evidence="2">
    <name type="scientific">Darwinula stevensoni</name>
    <dbReference type="NCBI Taxonomy" id="69355"/>
    <lineage>
        <taxon>Eukaryota</taxon>
        <taxon>Metazoa</taxon>
        <taxon>Ecdysozoa</taxon>
        <taxon>Arthropoda</taxon>
        <taxon>Crustacea</taxon>
        <taxon>Oligostraca</taxon>
        <taxon>Ostracoda</taxon>
        <taxon>Podocopa</taxon>
        <taxon>Podocopida</taxon>
        <taxon>Darwinulocopina</taxon>
        <taxon>Darwinuloidea</taxon>
        <taxon>Darwinulidae</taxon>
        <taxon>Darwinula</taxon>
    </lineage>
</organism>
<proteinExistence type="predicted"/>
<dbReference type="EMBL" id="CAJPEV010000875">
    <property type="protein sequence ID" value="CAG0889231.1"/>
    <property type="molecule type" value="Genomic_DNA"/>
</dbReference>
<dbReference type="OrthoDB" id="336747at2759"/>
<dbReference type="EMBL" id="LR900392">
    <property type="protein sequence ID" value="CAD7245519.1"/>
    <property type="molecule type" value="Genomic_DNA"/>
</dbReference>
<evidence type="ECO:0000259" key="1">
    <source>
        <dbReference type="Pfam" id="PF08332"/>
    </source>
</evidence>
<gene>
    <name evidence="2" type="ORF">DSTB1V02_LOCUS5392</name>
</gene>
<dbReference type="GO" id="GO:0005516">
    <property type="term" value="F:calmodulin binding"/>
    <property type="evidence" value="ECO:0007669"/>
    <property type="project" value="InterPro"/>
</dbReference>